<evidence type="ECO:0000313" key="3">
    <source>
        <dbReference type="Proteomes" id="UP001215598"/>
    </source>
</evidence>
<feature type="region of interest" description="Disordered" evidence="1">
    <location>
        <begin position="151"/>
        <end position="196"/>
    </location>
</feature>
<dbReference type="Proteomes" id="UP001215598">
    <property type="component" value="Unassembled WGS sequence"/>
</dbReference>
<organism evidence="2 3">
    <name type="scientific">Mycena metata</name>
    <dbReference type="NCBI Taxonomy" id="1033252"/>
    <lineage>
        <taxon>Eukaryota</taxon>
        <taxon>Fungi</taxon>
        <taxon>Dikarya</taxon>
        <taxon>Basidiomycota</taxon>
        <taxon>Agaricomycotina</taxon>
        <taxon>Agaricomycetes</taxon>
        <taxon>Agaricomycetidae</taxon>
        <taxon>Agaricales</taxon>
        <taxon>Marasmiineae</taxon>
        <taxon>Mycenaceae</taxon>
        <taxon>Mycena</taxon>
    </lineage>
</organism>
<feature type="compositionally biased region" description="Basic residues" evidence="1">
    <location>
        <begin position="251"/>
        <end position="260"/>
    </location>
</feature>
<feature type="compositionally biased region" description="Basic and acidic residues" evidence="1">
    <location>
        <begin position="185"/>
        <end position="196"/>
    </location>
</feature>
<dbReference type="AlphaFoldDB" id="A0AAD7MNI8"/>
<gene>
    <name evidence="2" type="ORF">B0H16DRAFT_1471669</name>
</gene>
<proteinExistence type="predicted"/>
<evidence type="ECO:0000313" key="2">
    <source>
        <dbReference type="EMBL" id="KAJ7725785.1"/>
    </source>
</evidence>
<dbReference type="EMBL" id="JARKIB010000191">
    <property type="protein sequence ID" value="KAJ7725785.1"/>
    <property type="molecule type" value="Genomic_DNA"/>
</dbReference>
<sequence length="271" mass="29742">MRVGYAYAVERKAKMVHRTKDPRTEAAGEAVLEYVVDGYTRGDAARGGWGKAGEGDLNRTEDRRAVVTGGRRKEPFMAVGEEWNQNLALKSLTSVGCPPDRRRADRLVGQGGGGQRGDEAGPSIVVLRPNFGVVANGRVLRLKHSAEDRVQRSSSAVGSYEEVERVAGVTRKEKTKAGRRSRRRLGPEKQRERRDDWSAAHTGLMVRGAMYTGLIARERRVDGLGKGKEGAMKGARGIRPRCRQSTVKGARNARHAHRPQKNAPRLGKTAV</sequence>
<evidence type="ECO:0000256" key="1">
    <source>
        <dbReference type="SAM" id="MobiDB-lite"/>
    </source>
</evidence>
<keyword evidence="3" id="KW-1185">Reference proteome</keyword>
<name>A0AAD7MNI8_9AGAR</name>
<feature type="compositionally biased region" description="Basic and acidic residues" evidence="1">
    <location>
        <begin position="162"/>
        <end position="176"/>
    </location>
</feature>
<protein>
    <submittedName>
        <fullName evidence="2">Uncharacterized protein</fullName>
    </submittedName>
</protein>
<feature type="region of interest" description="Disordered" evidence="1">
    <location>
        <begin position="226"/>
        <end position="271"/>
    </location>
</feature>
<comment type="caution">
    <text evidence="2">The sequence shown here is derived from an EMBL/GenBank/DDBJ whole genome shotgun (WGS) entry which is preliminary data.</text>
</comment>
<feature type="region of interest" description="Disordered" evidence="1">
    <location>
        <begin position="100"/>
        <end position="121"/>
    </location>
</feature>
<reference evidence="2" key="1">
    <citation type="submission" date="2023-03" db="EMBL/GenBank/DDBJ databases">
        <title>Massive genome expansion in bonnet fungi (Mycena s.s.) driven by repeated elements and novel gene families across ecological guilds.</title>
        <authorList>
            <consortium name="Lawrence Berkeley National Laboratory"/>
            <person name="Harder C.B."/>
            <person name="Miyauchi S."/>
            <person name="Viragh M."/>
            <person name="Kuo A."/>
            <person name="Thoen E."/>
            <person name="Andreopoulos B."/>
            <person name="Lu D."/>
            <person name="Skrede I."/>
            <person name="Drula E."/>
            <person name="Henrissat B."/>
            <person name="Morin E."/>
            <person name="Kohler A."/>
            <person name="Barry K."/>
            <person name="LaButti K."/>
            <person name="Morin E."/>
            <person name="Salamov A."/>
            <person name="Lipzen A."/>
            <person name="Mereny Z."/>
            <person name="Hegedus B."/>
            <person name="Baldrian P."/>
            <person name="Stursova M."/>
            <person name="Weitz H."/>
            <person name="Taylor A."/>
            <person name="Grigoriev I.V."/>
            <person name="Nagy L.G."/>
            <person name="Martin F."/>
            <person name="Kauserud H."/>
        </authorList>
    </citation>
    <scope>NUCLEOTIDE SEQUENCE</scope>
    <source>
        <strain evidence="2">CBHHK182m</strain>
    </source>
</reference>
<accession>A0AAD7MNI8</accession>